<organism evidence="1 2">
    <name type="scientific">Poseidoniales virus YSH_150918</name>
    <dbReference type="NCBI Taxonomy" id="3071324"/>
    <lineage>
        <taxon>Viruses</taxon>
        <taxon>Duplodnaviria</taxon>
        <taxon>Heunggongvirae</taxon>
        <taxon>Uroviricota</taxon>
        <taxon>Caudoviricetes</taxon>
        <taxon>Magrovirales</taxon>
        <taxon>Aoguangviridae</taxon>
        <taxon>Aobingvirus</taxon>
        <taxon>Aobingvirus yangshanense</taxon>
    </lineage>
</organism>
<dbReference type="RefSeq" id="YP_010806195.1">
    <property type="nucleotide sequence ID" value="NC_077214.1"/>
</dbReference>
<dbReference type="KEGG" id="vg:80545156"/>
<dbReference type="EMBL" id="ON649702">
    <property type="protein sequence ID" value="UVF62604.1"/>
    <property type="molecule type" value="Genomic_DNA"/>
</dbReference>
<dbReference type="Proteomes" id="UP001157002">
    <property type="component" value="Segment"/>
</dbReference>
<name>A0A976YFD2_9CAUD</name>
<dbReference type="GeneID" id="80545156"/>
<keyword evidence="2" id="KW-1185">Reference proteome</keyword>
<reference evidence="1 2" key="1">
    <citation type="submission" date="2022-05" db="EMBL/GenBank/DDBJ databases">
        <title>Diverse viruses of marine archaea discovered using metagenomics.</title>
        <authorList>
            <person name="Zhou Y."/>
        </authorList>
    </citation>
    <scope>NUCLEOTIDE SEQUENCE [LARGE SCALE GENOMIC DNA]</scope>
    <source>
        <strain evidence="1">YSH_150918</strain>
    </source>
</reference>
<accession>A0A976YFD2</accession>
<protein>
    <submittedName>
        <fullName evidence="1">Uncharacterized protein</fullName>
    </submittedName>
</protein>
<evidence type="ECO:0000313" key="2">
    <source>
        <dbReference type="Proteomes" id="UP001157002"/>
    </source>
</evidence>
<proteinExistence type="predicted"/>
<evidence type="ECO:0000313" key="1">
    <source>
        <dbReference type="EMBL" id="UVF62604.1"/>
    </source>
</evidence>
<sequence length="244" mass="27982">MKKEIYTADDLEELEKYEKEILSMLRANSTLNPRNITFKSPKKFKMVNGEMVVDKNAGKETYYGHYANEYFQQKYGISASKVEGWSSKSKNTATPPLYQAIAGGSLFPKGGLLNVIENAIDEIESKPFVLESISSLRTSQLPEVQTFIHKNYKKFMKDNNIQGFLNELNAQSFTPRSKKTITILEGIKELKMPVGDLQEYRLNIKTTSAMKSLIENVYRNNSRITKPEIKKAWFDLVKSEVILW</sequence>